<reference evidence="3" key="1">
    <citation type="journal article" date="2019" name="Int. J. Syst. Evol. Microbiol.">
        <title>The Global Catalogue of Microorganisms (GCM) 10K type strain sequencing project: providing services to taxonomists for standard genome sequencing and annotation.</title>
        <authorList>
            <consortium name="The Broad Institute Genomics Platform"/>
            <consortium name="The Broad Institute Genome Sequencing Center for Infectious Disease"/>
            <person name="Wu L."/>
            <person name="Ma J."/>
        </authorList>
    </citation>
    <scope>NUCLEOTIDE SEQUENCE [LARGE SCALE GENOMIC DNA]</scope>
    <source>
        <strain evidence="3">CGMCC 4.7382</strain>
    </source>
</reference>
<proteinExistence type="predicted"/>
<accession>A0ABW2KN81</accession>
<dbReference type="EMBL" id="JBHTBH010000014">
    <property type="protein sequence ID" value="MFC7330848.1"/>
    <property type="molecule type" value="Genomic_DNA"/>
</dbReference>
<protein>
    <submittedName>
        <fullName evidence="2">Uncharacterized protein</fullName>
    </submittedName>
</protein>
<name>A0ABW2KN81_9ACTN</name>
<comment type="caution">
    <text evidence="2">The sequence shown here is derived from an EMBL/GenBank/DDBJ whole genome shotgun (WGS) entry which is preliminary data.</text>
</comment>
<keyword evidence="3" id="KW-1185">Reference proteome</keyword>
<sequence>MSEKKHTKNEARDAKGNTVQAGEIKSDNTKVGINFGNVIDRIDGAVHLGSGNQINYGN</sequence>
<evidence type="ECO:0000256" key="1">
    <source>
        <dbReference type="SAM" id="MobiDB-lite"/>
    </source>
</evidence>
<feature type="compositionally biased region" description="Basic and acidic residues" evidence="1">
    <location>
        <begin position="1"/>
        <end position="15"/>
    </location>
</feature>
<gene>
    <name evidence="2" type="ORF">ACFQRF_24235</name>
</gene>
<feature type="region of interest" description="Disordered" evidence="1">
    <location>
        <begin position="1"/>
        <end position="24"/>
    </location>
</feature>
<evidence type="ECO:0000313" key="3">
    <source>
        <dbReference type="Proteomes" id="UP001596540"/>
    </source>
</evidence>
<dbReference type="RefSeq" id="WP_379873487.1">
    <property type="nucleotide sequence ID" value="NZ_JBHTBH010000014.1"/>
</dbReference>
<dbReference type="Proteomes" id="UP001596540">
    <property type="component" value="Unassembled WGS sequence"/>
</dbReference>
<organism evidence="2 3">
    <name type="scientific">Marinactinospora rubrisoli</name>
    <dbReference type="NCBI Taxonomy" id="2715399"/>
    <lineage>
        <taxon>Bacteria</taxon>
        <taxon>Bacillati</taxon>
        <taxon>Actinomycetota</taxon>
        <taxon>Actinomycetes</taxon>
        <taxon>Streptosporangiales</taxon>
        <taxon>Nocardiopsidaceae</taxon>
        <taxon>Marinactinospora</taxon>
    </lineage>
</organism>
<evidence type="ECO:0000313" key="2">
    <source>
        <dbReference type="EMBL" id="MFC7330848.1"/>
    </source>
</evidence>